<protein>
    <submittedName>
        <fullName evidence="8">Uncharacterized protein AlNc14C463G11789</fullName>
    </submittedName>
</protein>
<evidence type="ECO:0000256" key="3">
    <source>
        <dbReference type="ARBA" id="ARBA00022771"/>
    </source>
</evidence>
<reference evidence="8" key="1">
    <citation type="journal article" date="2011" name="PLoS Biol.">
        <title>Gene gain and loss during evolution of obligate parasitism in the white rust pathogen of Arabidopsis thaliana.</title>
        <authorList>
            <person name="Kemen E."/>
            <person name="Gardiner A."/>
            <person name="Schultz-Larsen T."/>
            <person name="Kemen A.C."/>
            <person name="Balmuth A.L."/>
            <person name="Robert-Seilaniantz A."/>
            <person name="Bailey K."/>
            <person name="Holub E."/>
            <person name="Studholme D.J."/>
            <person name="Maclean D."/>
            <person name="Jones J.D."/>
        </authorList>
    </citation>
    <scope>NUCLEOTIDE SEQUENCE</scope>
</reference>
<proteinExistence type="predicted"/>
<feature type="domain" description="RING-type" evidence="7">
    <location>
        <begin position="35"/>
        <end position="77"/>
    </location>
</feature>
<keyword evidence="4" id="KW-0862">Zinc</keyword>
<dbReference type="PANTHER" id="PTHR45893">
    <property type="entry name" value="POLYCOMB GROUP RING FINGER PROTEIN"/>
    <property type="match status" value="1"/>
</dbReference>
<accession>F0X051</accession>
<keyword evidence="5" id="KW-0539">Nucleus</keyword>
<dbReference type="SUPFAM" id="SSF57850">
    <property type="entry name" value="RING/U-box"/>
    <property type="match status" value="1"/>
</dbReference>
<evidence type="ECO:0000313" key="8">
    <source>
        <dbReference type="EMBL" id="CCA27133.1"/>
    </source>
</evidence>
<dbReference type="Pfam" id="PF00097">
    <property type="entry name" value="zf-C3HC4"/>
    <property type="match status" value="1"/>
</dbReference>
<evidence type="ECO:0000256" key="4">
    <source>
        <dbReference type="ARBA" id="ARBA00022833"/>
    </source>
</evidence>
<dbReference type="InterPro" id="IPR018957">
    <property type="entry name" value="Znf_C3HC4_RING-type"/>
</dbReference>
<dbReference type="PROSITE" id="PS50089">
    <property type="entry name" value="ZF_RING_2"/>
    <property type="match status" value="1"/>
</dbReference>
<evidence type="ECO:0000256" key="2">
    <source>
        <dbReference type="ARBA" id="ARBA00022723"/>
    </source>
</evidence>
<evidence type="ECO:0000256" key="6">
    <source>
        <dbReference type="PROSITE-ProRule" id="PRU00175"/>
    </source>
</evidence>
<name>F0X051_9STRA</name>
<dbReference type="GO" id="GO:0005634">
    <property type="term" value="C:nucleus"/>
    <property type="evidence" value="ECO:0007669"/>
    <property type="project" value="UniProtKB-SubCell"/>
</dbReference>
<dbReference type="FunFam" id="3.30.40.10:FF:000033">
    <property type="entry name" value="Polycomb group RING finger protein 3"/>
    <property type="match status" value="1"/>
</dbReference>
<dbReference type="InterPro" id="IPR001841">
    <property type="entry name" value="Znf_RING"/>
</dbReference>
<evidence type="ECO:0000256" key="5">
    <source>
        <dbReference type="ARBA" id="ARBA00023242"/>
    </source>
</evidence>
<dbReference type="HOGENOM" id="CLU_046427_4_1_1"/>
<keyword evidence="2" id="KW-0479">Metal-binding</keyword>
<dbReference type="InterPro" id="IPR017907">
    <property type="entry name" value="Znf_RING_CS"/>
</dbReference>
<dbReference type="SMART" id="SM00184">
    <property type="entry name" value="RING"/>
    <property type="match status" value="1"/>
</dbReference>
<dbReference type="InterPro" id="IPR013083">
    <property type="entry name" value="Znf_RING/FYVE/PHD"/>
</dbReference>
<keyword evidence="3 6" id="KW-0863">Zinc-finger</keyword>
<dbReference type="EMBL" id="FR824505">
    <property type="protein sequence ID" value="CCA27133.1"/>
    <property type="molecule type" value="Genomic_DNA"/>
</dbReference>
<dbReference type="PROSITE" id="PS00518">
    <property type="entry name" value="ZF_RING_1"/>
    <property type="match status" value="1"/>
</dbReference>
<evidence type="ECO:0000256" key="1">
    <source>
        <dbReference type="ARBA" id="ARBA00004123"/>
    </source>
</evidence>
<sequence>MAKKAPGPTSSLETIIMDGRKVSFRYKDINRHFICTLCNGYFRDAQTIKECLHTFCNGCIRSYFWRNRDAHKCPTCSVHLGVKPWTQLISDPSIQGLISKIFPDPTQQEKKEELKFYKHLSIKRKEIIREAKAHAGVPIKRARAVRRLQFEVHPQRSPKLPLFFQLDRLKVPHMNTDATFKILYLKKFVAKLLQLPNFNQIQILCEGLPVGAEYSLDFIVRTRWKDRSKKLILEYRRQP</sequence>
<evidence type="ECO:0000259" key="7">
    <source>
        <dbReference type="PROSITE" id="PS50089"/>
    </source>
</evidence>
<dbReference type="InterPro" id="IPR051507">
    <property type="entry name" value="PcG_RING_finger"/>
</dbReference>
<organism evidence="8">
    <name type="scientific">Albugo laibachii Nc14</name>
    <dbReference type="NCBI Taxonomy" id="890382"/>
    <lineage>
        <taxon>Eukaryota</taxon>
        <taxon>Sar</taxon>
        <taxon>Stramenopiles</taxon>
        <taxon>Oomycota</taxon>
        <taxon>Peronosporomycetes</taxon>
        <taxon>Albuginales</taxon>
        <taxon>Albuginaceae</taxon>
        <taxon>Albugo</taxon>
    </lineage>
</organism>
<dbReference type="AlphaFoldDB" id="F0X051"/>
<comment type="subcellular location">
    <subcellularLocation>
        <location evidence="1">Nucleus</location>
    </subcellularLocation>
</comment>
<dbReference type="Gene3D" id="3.30.40.10">
    <property type="entry name" value="Zinc/RING finger domain, C3HC4 (zinc finger)"/>
    <property type="match status" value="1"/>
</dbReference>
<gene>
    <name evidence="8" type="primary">AlNc14C463G11789</name>
    <name evidence="8" type="ORF">ALNC14_132770</name>
</gene>
<dbReference type="GO" id="GO:0008270">
    <property type="term" value="F:zinc ion binding"/>
    <property type="evidence" value="ECO:0007669"/>
    <property type="project" value="UniProtKB-KW"/>
</dbReference>
<reference evidence="8" key="2">
    <citation type="submission" date="2011-02" db="EMBL/GenBank/DDBJ databases">
        <authorList>
            <person name="MacLean D."/>
        </authorList>
    </citation>
    <scope>NUCLEOTIDE SEQUENCE</scope>
</reference>
<dbReference type="Gene3D" id="3.10.20.90">
    <property type="entry name" value="Phosphatidylinositol 3-kinase Catalytic Subunit, Chain A, domain 1"/>
    <property type="match status" value="1"/>
</dbReference>